<dbReference type="OrthoDB" id="6122876at2759"/>
<evidence type="ECO:0000313" key="3">
    <source>
        <dbReference type="RefSeq" id="XP_022290214.1"/>
    </source>
</evidence>
<feature type="region of interest" description="Disordered" evidence="1">
    <location>
        <begin position="267"/>
        <end position="304"/>
    </location>
</feature>
<proteinExistence type="predicted"/>
<feature type="region of interest" description="Disordered" evidence="1">
    <location>
        <begin position="332"/>
        <end position="397"/>
    </location>
</feature>
<dbReference type="RefSeq" id="XP_022290214.1">
    <property type="nucleotide sequence ID" value="XM_022434506.1"/>
</dbReference>
<feature type="compositionally biased region" description="Polar residues" evidence="1">
    <location>
        <begin position="373"/>
        <end position="397"/>
    </location>
</feature>
<name>A0A8B8AJK7_CRAVI</name>
<evidence type="ECO:0000313" key="2">
    <source>
        <dbReference type="Proteomes" id="UP000694844"/>
    </source>
</evidence>
<dbReference type="Proteomes" id="UP000694844">
    <property type="component" value="Chromosome 6"/>
</dbReference>
<feature type="compositionally biased region" description="Polar residues" evidence="1">
    <location>
        <begin position="755"/>
        <end position="766"/>
    </location>
</feature>
<reference evidence="3" key="1">
    <citation type="submission" date="2025-08" db="UniProtKB">
        <authorList>
            <consortium name="RefSeq"/>
        </authorList>
    </citation>
    <scope>IDENTIFICATION</scope>
    <source>
        <tissue evidence="3">Whole sample</tissue>
    </source>
</reference>
<feature type="region of interest" description="Disordered" evidence="1">
    <location>
        <begin position="532"/>
        <end position="573"/>
    </location>
</feature>
<feature type="compositionally biased region" description="Basic and acidic residues" evidence="1">
    <location>
        <begin position="692"/>
        <end position="701"/>
    </location>
</feature>
<feature type="compositionally biased region" description="Polar residues" evidence="1">
    <location>
        <begin position="884"/>
        <end position="895"/>
    </location>
</feature>
<evidence type="ECO:0000256" key="1">
    <source>
        <dbReference type="SAM" id="MobiDB-lite"/>
    </source>
</evidence>
<feature type="compositionally biased region" description="Basic and acidic residues" evidence="1">
    <location>
        <begin position="293"/>
        <end position="303"/>
    </location>
</feature>
<feature type="compositionally biased region" description="Basic and acidic residues" evidence="1">
    <location>
        <begin position="556"/>
        <end position="573"/>
    </location>
</feature>
<feature type="compositionally biased region" description="Basic residues" evidence="1">
    <location>
        <begin position="279"/>
        <end position="292"/>
    </location>
</feature>
<feature type="region of interest" description="Disordered" evidence="1">
    <location>
        <begin position="866"/>
        <end position="902"/>
    </location>
</feature>
<feature type="region of interest" description="Disordered" evidence="1">
    <location>
        <begin position="413"/>
        <end position="484"/>
    </location>
</feature>
<gene>
    <name evidence="3" type="primary">LOC111101872</name>
</gene>
<accession>A0A8B8AJK7</accession>
<feature type="compositionally biased region" description="Basic and acidic residues" evidence="1">
    <location>
        <begin position="267"/>
        <end position="278"/>
    </location>
</feature>
<feature type="compositionally biased region" description="Polar residues" evidence="1">
    <location>
        <begin position="349"/>
        <end position="366"/>
    </location>
</feature>
<keyword evidence="2" id="KW-1185">Reference proteome</keyword>
<feature type="compositionally biased region" description="Polar residues" evidence="1">
    <location>
        <begin position="777"/>
        <end position="800"/>
    </location>
</feature>
<feature type="region of interest" description="Disordered" evidence="1">
    <location>
        <begin position="20"/>
        <end position="72"/>
    </location>
</feature>
<dbReference type="AlphaFoldDB" id="A0A8B8AJK7"/>
<feature type="compositionally biased region" description="Polar residues" evidence="1">
    <location>
        <begin position="705"/>
        <end position="717"/>
    </location>
</feature>
<sequence length="931" mass="103450">MAAWISECLMARTKASVLSGEVVDKGKKTQPRKRKDSSHIPDTSKKKKIKKEEVADDESDGEGMSCDSLPEVGQQFHKGTTWPLDASLEVNVQYEGVKEARTVKQQFFPLLFHLTRGDPDSIAKAITAVKPVYKLLTERFENDHKATASSSSCNADVKPAEAAVPQQNRVLTQAEILRKIPHYRFRDSAGKWLPKSLWKKAEILKKKAKLQSLMSSMEFSQETKEITEFSDAKVAIENILSRISFDPKYCTRLLHWLRNLDMKSFGKQEKTKKPAEKEHHKKKEKKPEKKKKKEEVKVKKSDSVPKTVPHKALYGLEESAIISDKRLRNRPKFVPFIPPTQKTGKSKGKIQSSSPKKMHSSYTPQSAAMKKYVQQSGSYAQQSKSARSLNEKSGSSRGYSVVFKGRTFSSGKKIFFNRDQNSPSESDSESKYEESDSSSTASSYTQDSRKNVSRSLDLLNGGPKSTRTIMTKAHRDTLSENSSELGQMCENNFLSDSSENMDKESPVGKRDVNRVKSSCEFFPKARIPKLRPSHVKLSTSPHEERQGRQSVNVKVSDAHSQEMDTSDDAHSKQSEIHELKISEVKSLARQSDQSDVPPELLYFGDEVKTKANSARKESIGIETCGDLEQVLHKLPVQNTAELNRSVFNEEEGGLEKNTESHNVRIVYEKELPVMDLREKELKGTDGMANTQREADAEKEAETQNEADTSSLLVNQDLNEVRGQEESTPVVHLENVQSGNSVSLDIEDNRNKKQGAVSSLSSTSAEQVNHGELDNEAQIATSSTDQYKSKNSLNSPQPSTAEETLRLLISQLTNLTKGKGQGLDCRLVFSNSNQVLSIGEKSNGSQGELSVDIKPNVDELRLKENPISSTAGGSEMGGNAGGNSLNIGGNFQNTDSSDVRVKEEGAEPVMQWAGLRTQTEAEPIIIIDSDDE</sequence>
<dbReference type="GeneID" id="111101872"/>
<feature type="region of interest" description="Disordered" evidence="1">
    <location>
        <begin position="677"/>
        <end position="800"/>
    </location>
</feature>
<protein>
    <submittedName>
        <fullName evidence="3">DNA ligase 1-like isoform X1</fullName>
    </submittedName>
</protein>
<feature type="compositionally biased region" description="Low complexity" evidence="1">
    <location>
        <begin position="437"/>
        <end position="446"/>
    </location>
</feature>
<dbReference type="KEGG" id="cvn:111101872"/>
<organism evidence="2 3">
    <name type="scientific">Crassostrea virginica</name>
    <name type="common">Eastern oyster</name>
    <dbReference type="NCBI Taxonomy" id="6565"/>
    <lineage>
        <taxon>Eukaryota</taxon>
        <taxon>Metazoa</taxon>
        <taxon>Spiralia</taxon>
        <taxon>Lophotrochozoa</taxon>
        <taxon>Mollusca</taxon>
        <taxon>Bivalvia</taxon>
        <taxon>Autobranchia</taxon>
        <taxon>Pteriomorphia</taxon>
        <taxon>Ostreida</taxon>
        <taxon>Ostreoidea</taxon>
        <taxon>Ostreidae</taxon>
        <taxon>Crassostrea</taxon>
    </lineage>
</organism>